<keyword evidence="2" id="KW-1185">Reference proteome</keyword>
<comment type="caution">
    <text evidence="1">The sequence shown here is derived from an EMBL/GenBank/DDBJ whole genome shotgun (WGS) entry which is preliminary data.</text>
</comment>
<protein>
    <submittedName>
        <fullName evidence="1">Exonuclease RecJ</fullName>
    </submittedName>
</protein>
<proteinExistence type="predicted"/>
<dbReference type="Proteomes" id="UP001596395">
    <property type="component" value="Unassembled WGS sequence"/>
</dbReference>
<evidence type="ECO:0000313" key="2">
    <source>
        <dbReference type="Proteomes" id="UP001596395"/>
    </source>
</evidence>
<dbReference type="GO" id="GO:0004527">
    <property type="term" value="F:exonuclease activity"/>
    <property type="evidence" value="ECO:0007669"/>
    <property type="project" value="UniProtKB-KW"/>
</dbReference>
<name>A0ABD5VKB7_9EURY</name>
<reference evidence="1 2" key="1">
    <citation type="journal article" date="2019" name="Int. J. Syst. Evol. Microbiol.">
        <title>The Global Catalogue of Microorganisms (GCM) 10K type strain sequencing project: providing services to taxonomists for standard genome sequencing and annotation.</title>
        <authorList>
            <consortium name="The Broad Institute Genomics Platform"/>
            <consortium name="The Broad Institute Genome Sequencing Center for Infectious Disease"/>
            <person name="Wu L."/>
            <person name="Ma J."/>
        </authorList>
    </citation>
    <scope>NUCLEOTIDE SEQUENCE [LARGE SCALE GENOMIC DNA]</scope>
    <source>
        <strain evidence="1 2">GX26</strain>
    </source>
</reference>
<gene>
    <name evidence="1" type="ORF">ACFQGB_19600</name>
</gene>
<keyword evidence="1" id="KW-0540">Nuclease</keyword>
<keyword evidence="1" id="KW-0378">Hydrolase</keyword>
<sequence>MSQSGRSGTDGGLDAASIATEVADAPFVRVVARASGDAVAAAGLLGRVLAARGTPFQVSVGRTIEDRTRRVEDASAGDVTVVVGDSRASDAVHLDPDEEPASVAAWRLAGELGATADSVLALVGVAAAGVTPGAGSSARLVESAEAGGRLDRRPGVAGPVDDVVDALAHSTLVHASFSGDEDAARNALGALSVDADAVTGDADLSDDDRRRVASFVAIAATGAAEAPARSGDAVERALRPYVLADADAPFATVAGYADVLAVLAESAPGTGVAVALGHDVRESALSAWREDATAAHEAVESCERARHDGVVVVHDVDAPLATTARLVRDYRSPEPAVAAIDPAGDAVAVAGTPDVGVGDVLARVTTQTGGEHDGTADAGYATIDCDTDEFVDSLRAAL</sequence>
<dbReference type="RefSeq" id="WP_336352012.1">
    <property type="nucleotide sequence ID" value="NZ_JAZAQL010000005.1"/>
</dbReference>
<dbReference type="AlphaFoldDB" id="A0ABD5VKB7"/>
<organism evidence="1 2">
    <name type="scientific">Halorubellus litoreus</name>
    <dbReference type="NCBI Taxonomy" id="755308"/>
    <lineage>
        <taxon>Archaea</taxon>
        <taxon>Methanobacteriati</taxon>
        <taxon>Methanobacteriota</taxon>
        <taxon>Stenosarchaea group</taxon>
        <taxon>Halobacteria</taxon>
        <taxon>Halobacteriales</taxon>
        <taxon>Halorubellaceae</taxon>
        <taxon>Halorubellus</taxon>
    </lineage>
</organism>
<accession>A0ABD5VKB7</accession>
<keyword evidence="1" id="KW-0269">Exonuclease</keyword>
<dbReference type="EMBL" id="JBHSXN010000005">
    <property type="protein sequence ID" value="MFC6955073.1"/>
    <property type="molecule type" value="Genomic_DNA"/>
</dbReference>
<evidence type="ECO:0000313" key="1">
    <source>
        <dbReference type="EMBL" id="MFC6955073.1"/>
    </source>
</evidence>